<feature type="compositionally biased region" description="Low complexity" evidence="11">
    <location>
        <begin position="517"/>
        <end position="531"/>
    </location>
</feature>
<feature type="transmembrane region" description="Helical" evidence="12">
    <location>
        <begin position="292"/>
        <end position="311"/>
    </location>
</feature>
<keyword evidence="15" id="KW-1185">Reference proteome</keyword>
<dbReference type="PROSITE" id="PS00981">
    <property type="entry name" value="G_PROTEIN_RECEP_F3_3"/>
    <property type="match status" value="1"/>
</dbReference>
<dbReference type="AlphaFoldDB" id="A0AAE1LPW1"/>
<name>A0AAE1LPW1_9NEOP</name>
<dbReference type="PANTHER" id="PTHR24060">
    <property type="entry name" value="METABOTROPIC GLUTAMATE RECEPTOR"/>
    <property type="match status" value="1"/>
</dbReference>
<feature type="transmembrane region" description="Helical" evidence="12">
    <location>
        <begin position="203"/>
        <end position="224"/>
    </location>
</feature>
<gene>
    <name evidence="14" type="ORF">KUF71_015993</name>
</gene>
<feature type="transmembrane region" description="Helical" evidence="12">
    <location>
        <begin position="171"/>
        <end position="191"/>
    </location>
</feature>
<dbReference type="InterPro" id="IPR000162">
    <property type="entry name" value="GPCR_3_mtglu_rcpt"/>
</dbReference>
<dbReference type="Gene3D" id="2.10.50.30">
    <property type="entry name" value="GPCR, family 3, nine cysteines domain"/>
    <property type="match status" value="1"/>
</dbReference>
<dbReference type="PRINTS" id="PR00593">
    <property type="entry name" value="MTABOTROPICR"/>
</dbReference>
<evidence type="ECO:0000256" key="3">
    <source>
        <dbReference type="ARBA" id="ARBA00022692"/>
    </source>
</evidence>
<evidence type="ECO:0000259" key="13">
    <source>
        <dbReference type="PROSITE" id="PS50259"/>
    </source>
</evidence>
<feature type="compositionally biased region" description="Low complexity" evidence="11">
    <location>
        <begin position="437"/>
        <end position="490"/>
    </location>
</feature>
<feature type="compositionally biased region" description="Low complexity" evidence="11">
    <location>
        <begin position="566"/>
        <end position="587"/>
    </location>
</feature>
<evidence type="ECO:0000256" key="9">
    <source>
        <dbReference type="ARBA" id="ARBA00023180"/>
    </source>
</evidence>
<feature type="transmembrane region" description="Helical" evidence="12">
    <location>
        <begin position="363"/>
        <end position="382"/>
    </location>
</feature>
<evidence type="ECO:0000256" key="1">
    <source>
        <dbReference type="ARBA" id="ARBA00004651"/>
    </source>
</evidence>
<keyword evidence="9" id="KW-0325">Glycoprotein</keyword>
<dbReference type="PRINTS" id="PR00248">
    <property type="entry name" value="GPCRMGR"/>
</dbReference>
<keyword evidence="7 12" id="KW-0472">Membrane</keyword>
<keyword evidence="6" id="KW-0297">G-protein coupled receptor</keyword>
<dbReference type="PROSITE" id="PS50259">
    <property type="entry name" value="G_PROTEIN_RECEP_F3_4"/>
    <property type="match status" value="1"/>
</dbReference>
<evidence type="ECO:0000256" key="6">
    <source>
        <dbReference type="ARBA" id="ARBA00023040"/>
    </source>
</evidence>
<feature type="transmembrane region" description="Helical" evidence="12">
    <location>
        <begin position="138"/>
        <end position="159"/>
    </location>
</feature>
<reference evidence="14" key="1">
    <citation type="submission" date="2021-07" db="EMBL/GenBank/DDBJ databases">
        <authorList>
            <person name="Catto M.A."/>
            <person name="Jacobson A."/>
            <person name="Kennedy G."/>
            <person name="Labadie P."/>
            <person name="Hunt B.G."/>
            <person name="Srinivasan R."/>
        </authorList>
    </citation>
    <scope>NUCLEOTIDE SEQUENCE</scope>
    <source>
        <strain evidence="14">PL_HMW_Pooled</strain>
        <tissue evidence="14">Head</tissue>
    </source>
</reference>
<evidence type="ECO:0000313" key="15">
    <source>
        <dbReference type="Proteomes" id="UP001219518"/>
    </source>
</evidence>
<sequence>RQGSEIRFNKDGDAYGSYHVYQYQRNGSKFDYNRVGSWEKSLDFDKNKTFWGRYATGGQLATTPPVSVCSDECPKGHIRNYQDNCCWSCVPCAPNAYVNNDSCFSCAVGWAPTPDRADCYKIKPTVLEWSSPWAFVPLLYTIGMVVWTVMTVTVFVRYNATPVIMASGRELCYVLLLGCTLCFCTPVVLLSRPCLETCFVSRIMPGLALSICYSAILTKTNRISRIFNQGARSIRRPACTSPRSQVAICSALVMIQVVVSGVWIYYEPPATHELHTDLHTVMLTCAESTESLMTSLLFNFLLIALCTLYAFKTRKIPENFNEAKYISFTMYSTCIVWLAFIPIYFGTTDHKVRTAAMCMCVEISATVVLGCLFVPKVYLVLFQPYKNVRQNHIQSGRGMKFAGGPSRSERAQTTGLQSSQLQQSQISSVTPSGGGQPPASASSATLSAQPPSTPQQLQVPPPQQVQVPPQQLQVPPQQQQQPPTPQVKQATPPPPPRQQHKSPAKEELVLSANNLAQAGAAAASAPASVPAHPQDKLRAPTTPPLQLRDAEAAASPEPRKPEDGAEVPSGAAPPSASASAAGEAACPTPAPVPHQPQYNHHALAGRESLEGQEDLPCCRATMDLFPGGMAEESSNL</sequence>
<evidence type="ECO:0000256" key="2">
    <source>
        <dbReference type="ARBA" id="ARBA00022475"/>
    </source>
</evidence>
<comment type="caution">
    <text evidence="14">The sequence shown here is derived from an EMBL/GenBank/DDBJ whole genome shotgun (WGS) entry which is preliminary data.</text>
</comment>
<keyword evidence="3 12" id="KW-0812">Transmembrane</keyword>
<dbReference type="InterPro" id="IPR050726">
    <property type="entry name" value="mGluR"/>
</dbReference>
<keyword evidence="4" id="KW-0732">Signal</keyword>
<feature type="non-terminal residue" evidence="14">
    <location>
        <position position="636"/>
    </location>
</feature>
<dbReference type="EMBL" id="JAHWGI010001300">
    <property type="protein sequence ID" value="KAK3927708.1"/>
    <property type="molecule type" value="Genomic_DNA"/>
</dbReference>
<dbReference type="GO" id="GO:0004930">
    <property type="term" value="F:G protein-coupled receptor activity"/>
    <property type="evidence" value="ECO:0007669"/>
    <property type="project" value="UniProtKB-KW"/>
</dbReference>
<evidence type="ECO:0000256" key="8">
    <source>
        <dbReference type="ARBA" id="ARBA00023170"/>
    </source>
</evidence>
<dbReference type="Proteomes" id="UP001219518">
    <property type="component" value="Unassembled WGS sequence"/>
</dbReference>
<dbReference type="InterPro" id="IPR017979">
    <property type="entry name" value="GPCR_3_CS"/>
</dbReference>
<evidence type="ECO:0000256" key="4">
    <source>
        <dbReference type="ARBA" id="ARBA00022729"/>
    </source>
</evidence>
<dbReference type="FunFam" id="2.10.50.30:FF:000004">
    <property type="entry name" value="Taste receptor type 1 member 3-like protein"/>
    <property type="match status" value="1"/>
</dbReference>
<dbReference type="Pfam" id="PF00003">
    <property type="entry name" value="7tm_3"/>
    <property type="match status" value="1"/>
</dbReference>
<dbReference type="InterPro" id="IPR038550">
    <property type="entry name" value="GPCR_3_9-Cys_sf"/>
</dbReference>
<keyword evidence="2" id="KW-1003">Cell membrane</keyword>
<feature type="compositionally biased region" description="Low complexity" evidence="11">
    <location>
        <begin position="416"/>
        <end position="428"/>
    </location>
</feature>
<dbReference type="GO" id="GO:0005886">
    <property type="term" value="C:plasma membrane"/>
    <property type="evidence" value="ECO:0007669"/>
    <property type="project" value="UniProtKB-SubCell"/>
</dbReference>
<evidence type="ECO:0000256" key="12">
    <source>
        <dbReference type="SAM" id="Phobius"/>
    </source>
</evidence>
<keyword evidence="5 12" id="KW-1133">Transmembrane helix</keyword>
<feature type="domain" description="G-protein coupled receptors family 3 profile" evidence="13">
    <location>
        <begin position="133"/>
        <end position="396"/>
    </location>
</feature>
<evidence type="ECO:0000313" key="14">
    <source>
        <dbReference type="EMBL" id="KAK3927708.1"/>
    </source>
</evidence>
<comment type="subcellular location">
    <subcellularLocation>
        <location evidence="1">Cell membrane</location>
        <topology evidence="1">Multi-pass membrane protein</topology>
    </subcellularLocation>
</comment>
<proteinExistence type="predicted"/>
<feature type="transmembrane region" description="Helical" evidence="12">
    <location>
        <begin position="323"/>
        <end position="343"/>
    </location>
</feature>
<evidence type="ECO:0000256" key="5">
    <source>
        <dbReference type="ARBA" id="ARBA00022989"/>
    </source>
</evidence>
<dbReference type="InterPro" id="IPR011500">
    <property type="entry name" value="GPCR_3_9-Cys_dom"/>
</dbReference>
<dbReference type="Pfam" id="PF07562">
    <property type="entry name" value="NCD3G"/>
    <property type="match status" value="1"/>
</dbReference>
<feature type="region of interest" description="Disordered" evidence="11">
    <location>
        <begin position="396"/>
        <end position="505"/>
    </location>
</feature>
<organism evidence="14 15">
    <name type="scientific">Frankliniella fusca</name>
    <dbReference type="NCBI Taxonomy" id="407009"/>
    <lineage>
        <taxon>Eukaryota</taxon>
        <taxon>Metazoa</taxon>
        <taxon>Ecdysozoa</taxon>
        <taxon>Arthropoda</taxon>
        <taxon>Hexapoda</taxon>
        <taxon>Insecta</taxon>
        <taxon>Pterygota</taxon>
        <taxon>Neoptera</taxon>
        <taxon>Paraneoptera</taxon>
        <taxon>Thysanoptera</taxon>
        <taxon>Terebrantia</taxon>
        <taxon>Thripoidea</taxon>
        <taxon>Thripidae</taxon>
        <taxon>Frankliniella</taxon>
    </lineage>
</organism>
<dbReference type="InterPro" id="IPR000337">
    <property type="entry name" value="GPCR_3"/>
</dbReference>
<dbReference type="InterPro" id="IPR017978">
    <property type="entry name" value="GPCR_3_C"/>
</dbReference>
<keyword evidence="10" id="KW-0807">Transducer</keyword>
<evidence type="ECO:0000256" key="10">
    <source>
        <dbReference type="ARBA" id="ARBA00023224"/>
    </source>
</evidence>
<evidence type="ECO:0000256" key="7">
    <source>
        <dbReference type="ARBA" id="ARBA00023136"/>
    </source>
</evidence>
<keyword evidence="8 14" id="KW-0675">Receptor</keyword>
<feature type="region of interest" description="Disordered" evidence="11">
    <location>
        <begin position="517"/>
        <end position="610"/>
    </location>
</feature>
<accession>A0AAE1LPW1</accession>
<feature type="transmembrane region" description="Helical" evidence="12">
    <location>
        <begin position="245"/>
        <end position="266"/>
    </location>
</feature>
<reference evidence="14" key="2">
    <citation type="journal article" date="2023" name="BMC Genomics">
        <title>Pest status, molecular evolution, and epigenetic factors derived from the genome assembly of Frankliniella fusca, a thysanopteran phytovirus vector.</title>
        <authorList>
            <person name="Catto M.A."/>
            <person name="Labadie P.E."/>
            <person name="Jacobson A.L."/>
            <person name="Kennedy G.G."/>
            <person name="Srinivasan R."/>
            <person name="Hunt B.G."/>
        </authorList>
    </citation>
    <scope>NUCLEOTIDE SEQUENCE</scope>
    <source>
        <strain evidence="14">PL_HMW_Pooled</strain>
    </source>
</reference>
<protein>
    <submittedName>
        <fullName evidence="14">Metabotropic glutamate receptor 3</fullName>
    </submittedName>
</protein>
<evidence type="ECO:0000256" key="11">
    <source>
        <dbReference type="SAM" id="MobiDB-lite"/>
    </source>
</evidence>